<dbReference type="EMBL" id="BAAACF010000001">
    <property type="protein sequence ID" value="GAA0716534.1"/>
    <property type="molecule type" value="Genomic_DNA"/>
</dbReference>
<dbReference type="Pfam" id="PF20124">
    <property type="entry name" value="DUF6514"/>
    <property type="match status" value="1"/>
</dbReference>
<dbReference type="PIRSF" id="PIRSF033595">
    <property type="entry name" value="UCP033595"/>
    <property type="match status" value="1"/>
</dbReference>
<evidence type="ECO:0000313" key="1">
    <source>
        <dbReference type="EMBL" id="GAA0716534.1"/>
    </source>
</evidence>
<dbReference type="Proteomes" id="UP001500339">
    <property type="component" value="Unassembled WGS sequence"/>
</dbReference>
<name>A0ABP3TVQ6_9CLOT</name>
<dbReference type="InterPro" id="IPR017016">
    <property type="entry name" value="UCP033595"/>
</dbReference>
<sequence length="117" mass="13869">MLVMENICRRVKEDELEHVYHYRLLRSNINLDYSNQLVEVQAYGIEVERQDVKDGRIIKIVRDNVKAISPQRHKVQKLLKLLYDNSVSPVHLIDVLGEYIDEYIIDFDEEIMNIAIN</sequence>
<evidence type="ECO:0000313" key="2">
    <source>
        <dbReference type="Proteomes" id="UP001500339"/>
    </source>
</evidence>
<keyword evidence="2" id="KW-1185">Reference proteome</keyword>
<proteinExistence type="predicted"/>
<organism evidence="1 2">
    <name type="scientific">Clostridium malenominatum</name>
    <dbReference type="NCBI Taxonomy" id="1539"/>
    <lineage>
        <taxon>Bacteria</taxon>
        <taxon>Bacillati</taxon>
        <taxon>Bacillota</taxon>
        <taxon>Clostridia</taxon>
        <taxon>Eubacteriales</taxon>
        <taxon>Clostridiaceae</taxon>
        <taxon>Clostridium</taxon>
    </lineage>
</organism>
<accession>A0ABP3TVQ6</accession>
<gene>
    <name evidence="1" type="ORF">GCM10008905_01120</name>
</gene>
<reference evidence="2" key="1">
    <citation type="journal article" date="2019" name="Int. J. Syst. Evol. Microbiol.">
        <title>The Global Catalogue of Microorganisms (GCM) 10K type strain sequencing project: providing services to taxonomists for standard genome sequencing and annotation.</title>
        <authorList>
            <consortium name="The Broad Institute Genomics Platform"/>
            <consortium name="The Broad Institute Genome Sequencing Center for Infectious Disease"/>
            <person name="Wu L."/>
            <person name="Ma J."/>
        </authorList>
    </citation>
    <scope>NUCLEOTIDE SEQUENCE [LARGE SCALE GENOMIC DNA]</scope>
    <source>
        <strain evidence="2">JCM 1405</strain>
    </source>
</reference>
<protein>
    <submittedName>
        <fullName evidence="1">DUF6514 family protein</fullName>
    </submittedName>
</protein>
<dbReference type="RefSeq" id="WP_343765329.1">
    <property type="nucleotide sequence ID" value="NZ_BAAACF010000001.1"/>
</dbReference>
<comment type="caution">
    <text evidence="1">The sequence shown here is derived from an EMBL/GenBank/DDBJ whole genome shotgun (WGS) entry which is preliminary data.</text>
</comment>